<dbReference type="GO" id="GO:0016020">
    <property type="term" value="C:membrane"/>
    <property type="evidence" value="ECO:0007669"/>
    <property type="project" value="UniProtKB-SubCell"/>
</dbReference>
<name>A0A401ISQ1_9LACO</name>
<sequence length="175" mass="19362">MLVSLIILLLLVLGFRYGLKRGLAQTLVSLIGYVLVLLVALYFSSPLGDFLAKYMPSLEQSQGQQATGGGITGIFYKILAFWIVALLAGIALRIFNRSVLSITKLPVISQFNALAGGLIWLLATYVIIFFGLLLLASSELDQIKLSLENSQVAEFILQETPLFSSQLVQYWQEMR</sequence>
<gene>
    <name evidence="6" type="primary">cvpA</name>
    <name evidence="6" type="ORF">LFYK43_10170</name>
</gene>
<accession>A0A401ISQ1</accession>
<evidence type="ECO:0000256" key="1">
    <source>
        <dbReference type="ARBA" id="ARBA00004141"/>
    </source>
</evidence>
<keyword evidence="2 5" id="KW-0812">Transmembrane</keyword>
<dbReference type="AlphaFoldDB" id="A0A401ISQ1"/>
<comment type="caution">
    <text evidence="6">The sequence shown here is derived from an EMBL/GenBank/DDBJ whole genome shotgun (WGS) entry which is preliminary data.</text>
</comment>
<evidence type="ECO:0000313" key="7">
    <source>
        <dbReference type="Proteomes" id="UP000286848"/>
    </source>
</evidence>
<dbReference type="GO" id="GO:0009403">
    <property type="term" value="P:toxin biosynthetic process"/>
    <property type="evidence" value="ECO:0007669"/>
    <property type="project" value="InterPro"/>
</dbReference>
<dbReference type="InterPro" id="IPR003825">
    <property type="entry name" value="Colicin-V_CvpA"/>
</dbReference>
<keyword evidence="7" id="KW-1185">Reference proteome</keyword>
<feature type="transmembrane region" description="Helical" evidence="5">
    <location>
        <begin position="30"/>
        <end position="52"/>
    </location>
</feature>
<feature type="transmembrane region" description="Helical" evidence="5">
    <location>
        <begin position="73"/>
        <end position="95"/>
    </location>
</feature>
<dbReference type="RefSeq" id="WP_124976079.1">
    <property type="nucleotide sequence ID" value="NZ_BFFP01000014.1"/>
</dbReference>
<keyword evidence="4 5" id="KW-0472">Membrane</keyword>
<evidence type="ECO:0000313" key="6">
    <source>
        <dbReference type="EMBL" id="GBG94558.1"/>
    </source>
</evidence>
<evidence type="ECO:0000256" key="5">
    <source>
        <dbReference type="SAM" id="Phobius"/>
    </source>
</evidence>
<dbReference type="EMBL" id="BFFP01000014">
    <property type="protein sequence ID" value="GBG94558.1"/>
    <property type="molecule type" value="Genomic_DNA"/>
</dbReference>
<evidence type="ECO:0000256" key="3">
    <source>
        <dbReference type="ARBA" id="ARBA00022989"/>
    </source>
</evidence>
<dbReference type="OrthoDB" id="2143375at2"/>
<proteinExistence type="predicted"/>
<organism evidence="6 7">
    <name type="scientific">Ligilactobacillus salitolerans</name>
    <dbReference type="NCBI Taxonomy" id="1808352"/>
    <lineage>
        <taxon>Bacteria</taxon>
        <taxon>Bacillati</taxon>
        <taxon>Bacillota</taxon>
        <taxon>Bacilli</taxon>
        <taxon>Lactobacillales</taxon>
        <taxon>Lactobacillaceae</taxon>
        <taxon>Ligilactobacillus</taxon>
    </lineage>
</organism>
<keyword evidence="3 5" id="KW-1133">Transmembrane helix</keyword>
<evidence type="ECO:0000256" key="4">
    <source>
        <dbReference type="ARBA" id="ARBA00023136"/>
    </source>
</evidence>
<feature type="transmembrane region" description="Helical" evidence="5">
    <location>
        <begin position="115"/>
        <end position="136"/>
    </location>
</feature>
<dbReference type="Pfam" id="PF02674">
    <property type="entry name" value="Colicin_V"/>
    <property type="match status" value="1"/>
</dbReference>
<evidence type="ECO:0000256" key="2">
    <source>
        <dbReference type="ARBA" id="ARBA00022692"/>
    </source>
</evidence>
<dbReference type="Proteomes" id="UP000286848">
    <property type="component" value="Unassembled WGS sequence"/>
</dbReference>
<dbReference type="PANTHER" id="PTHR37306:SF1">
    <property type="entry name" value="COLICIN V PRODUCTION PROTEIN"/>
    <property type="match status" value="1"/>
</dbReference>
<reference evidence="6 7" key="1">
    <citation type="journal article" date="2019" name="Int. J. Syst. Evol. Microbiol.">
        <title>Lactobacillus salitolerans sp. nov., a novel lactic acid bacterium isolated from spent mushroom substrates.</title>
        <authorList>
            <person name="Tohno M."/>
            <person name="Tanizawa Y."/>
            <person name="Kojima Y."/>
            <person name="Sakamoto M."/>
            <person name="Nakamura Y."/>
            <person name="Ohkuma M."/>
            <person name="Kobayashi H."/>
        </authorList>
    </citation>
    <scope>NUCLEOTIDE SEQUENCE [LARGE SCALE GENOMIC DNA]</scope>
    <source>
        <strain evidence="6 7">YK43</strain>
    </source>
</reference>
<comment type="subcellular location">
    <subcellularLocation>
        <location evidence="1">Membrane</location>
        <topology evidence="1">Multi-pass membrane protein</topology>
    </subcellularLocation>
</comment>
<protein>
    <submittedName>
        <fullName evidence="6">Colicin V production protein</fullName>
    </submittedName>
</protein>
<dbReference type="PANTHER" id="PTHR37306">
    <property type="entry name" value="COLICIN V PRODUCTION PROTEIN"/>
    <property type="match status" value="1"/>
</dbReference>